<comment type="caution">
    <text evidence="2">The sequence shown here is derived from an EMBL/GenBank/DDBJ whole genome shotgun (WGS) entry which is preliminary data.</text>
</comment>
<gene>
    <name evidence="2" type="ORF">FLL46_03355</name>
</gene>
<keyword evidence="3" id="KW-1185">Reference proteome</keyword>
<organism evidence="2 3">
    <name type="scientific">Aliikangiella coralliicola</name>
    <dbReference type="NCBI Taxonomy" id="2592383"/>
    <lineage>
        <taxon>Bacteria</taxon>
        <taxon>Pseudomonadati</taxon>
        <taxon>Pseudomonadota</taxon>
        <taxon>Gammaproteobacteria</taxon>
        <taxon>Oceanospirillales</taxon>
        <taxon>Pleioneaceae</taxon>
        <taxon>Aliikangiella</taxon>
    </lineage>
</organism>
<dbReference type="EMBL" id="VIKS01000002">
    <property type="protein sequence ID" value="TQV89180.1"/>
    <property type="molecule type" value="Genomic_DNA"/>
</dbReference>
<proteinExistence type="predicted"/>
<evidence type="ECO:0000313" key="2">
    <source>
        <dbReference type="EMBL" id="TQV89180.1"/>
    </source>
</evidence>
<dbReference type="SUPFAM" id="SSF55785">
    <property type="entry name" value="PYP-like sensor domain (PAS domain)"/>
    <property type="match status" value="1"/>
</dbReference>
<dbReference type="Gene3D" id="3.30.450.20">
    <property type="entry name" value="PAS domain"/>
    <property type="match status" value="1"/>
</dbReference>
<dbReference type="Proteomes" id="UP000315439">
    <property type="component" value="Unassembled WGS sequence"/>
</dbReference>
<dbReference type="InterPro" id="IPR000014">
    <property type="entry name" value="PAS"/>
</dbReference>
<dbReference type="Pfam" id="PF08448">
    <property type="entry name" value="PAS_4"/>
    <property type="match status" value="1"/>
</dbReference>
<protein>
    <submittedName>
        <fullName evidence="2">PAS domain S-box protein</fullName>
    </submittedName>
</protein>
<reference evidence="2 3" key="1">
    <citation type="submission" date="2019-07" db="EMBL/GenBank/DDBJ databases">
        <title>Draft genome for Aliikangiella sp. M105.</title>
        <authorList>
            <person name="Wang G."/>
        </authorList>
    </citation>
    <scope>NUCLEOTIDE SEQUENCE [LARGE SCALE GENOMIC DNA]</scope>
    <source>
        <strain evidence="2 3">M105</strain>
    </source>
</reference>
<evidence type="ECO:0000313" key="3">
    <source>
        <dbReference type="Proteomes" id="UP000315439"/>
    </source>
</evidence>
<dbReference type="InterPro" id="IPR013656">
    <property type="entry name" value="PAS_4"/>
</dbReference>
<name>A0A545UI93_9GAMM</name>
<dbReference type="OrthoDB" id="5503776at2"/>
<dbReference type="InterPro" id="IPR035965">
    <property type="entry name" value="PAS-like_dom_sf"/>
</dbReference>
<dbReference type="AlphaFoldDB" id="A0A545UI93"/>
<dbReference type="NCBIfam" id="TIGR00229">
    <property type="entry name" value="sensory_box"/>
    <property type="match status" value="1"/>
</dbReference>
<dbReference type="CDD" id="cd00130">
    <property type="entry name" value="PAS"/>
    <property type="match status" value="1"/>
</dbReference>
<evidence type="ECO:0000259" key="1">
    <source>
        <dbReference type="Pfam" id="PF08448"/>
    </source>
</evidence>
<accession>A0A545UI93</accession>
<sequence>MLVFYACLVIKVVQCMQGKTLLETEEKEEKEVSPSSYFFVSKDPLIDHLCPVDLIGDPINNRVPLQKKLSVFDEYEVFVLLVNSDGEIAFINQKGCEVLNASKEKVAGLCWLTKVIPEKQRTEMLLLFDYLMTGSQLSNNQYFHDILTFDGTSLPYKWINTIINDKNGKTQGMFCLGADVRASDKKLDFYARLSLLK</sequence>
<feature type="domain" description="PAS fold-4" evidence="1">
    <location>
        <begin position="76"/>
        <end position="182"/>
    </location>
</feature>